<evidence type="ECO:0000256" key="6">
    <source>
        <dbReference type="ARBA" id="ARBA00023306"/>
    </source>
</evidence>
<dbReference type="Gene3D" id="1.10.8.60">
    <property type="match status" value="1"/>
</dbReference>
<dbReference type="InterPro" id="IPR054425">
    <property type="entry name" value="Cdc6_ORC1-like_ATPase_lid"/>
</dbReference>
<dbReference type="InterPro" id="IPR050311">
    <property type="entry name" value="ORC1/CDC6"/>
</dbReference>
<evidence type="ECO:0000256" key="3">
    <source>
        <dbReference type="ARBA" id="ARBA00022618"/>
    </source>
</evidence>
<comment type="similarity">
    <text evidence="2 7">Belongs to the CDC6/cdc18 family.</text>
</comment>
<dbReference type="Pfam" id="PF09079">
    <property type="entry name" value="WHD_Cdc6"/>
    <property type="match status" value="1"/>
</dbReference>
<dbReference type="PANTHER" id="PTHR10763:SF26">
    <property type="entry name" value="CELL DIVISION CONTROL PROTEIN 6 HOMOLOG"/>
    <property type="match status" value="1"/>
</dbReference>
<comment type="subcellular location">
    <subcellularLocation>
        <location evidence="1">Nucleus</location>
    </subcellularLocation>
</comment>
<protein>
    <recommendedName>
        <fullName evidence="7">Cell division control protein</fullName>
    </recommendedName>
</protein>
<keyword evidence="3" id="KW-0132">Cell division</keyword>
<keyword evidence="6" id="KW-0131">Cell cycle</keyword>
<dbReference type="Proteomes" id="UP001412067">
    <property type="component" value="Unassembled WGS sequence"/>
</dbReference>
<feature type="compositionally biased region" description="Polar residues" evidence="8">
    <location>
        <begin position="1"/>
        <end position="19"/>
    </location>
</feature>
<reference evidence="10 11" key="1">
    <citation type="journal article" date="2022" name="Nat. Plants">
        <title>Genomes of leafy and leafless Platanthera orchids illuminate the evolution of mycoheterotrophy.</title>
        <authorList>
            <person name="Li M.H."/>
            <person name="Liu K.W."/>
            <person name="Li Z."/>
            <person name="Lu H.C."/>
            <person name="Ye Q.L."/>
            <person name="Zhang D."/>
            <person name="Wang J.Y."/>
            <person name="Li Y.F."/>
            <person name="Zhong Z.M."/>
            <person name="Liu X."/>
            <person name="Yu X."/>
            <person name="Liu D.K."/>
            <person name="Tu X.D."/>
            <person name="Liu B."/>
            <person name="Hao Y."/>
            <person name="Liao X.Y."/>
            <person name="Jiang Y.T."/>
            <person name="Sun W.H."/>
            <person name="Chen J."/>
            <person name="Chen Y.Q."/>
            <person name="Ai Y."/>
            <person name="Zhai J.W."/>
            <person name="Wu S.S."/>
            <person name="Zhou Z."/>
            <person name="Hsiao Y.Y."/>
            <person name="Wu W.L."/>
            <person name="Chen Y.Y."/>
            <person name="Lin Y.F."/>
            <person name="Hsu J.L."/>
            <person name="Li C.Y."/>
            <person name="Wang Z.W."/>
            <person name="Zhao X."/>
            <person name="Zhong W.Y."/>
            <person name="Ma X.K."/>
            <person name="Ma L."/>
            <person name="Huang J."/>
            <person name="Chen G.Z."/>
            <person name="Huang M.Z."/>
            <person name="Huang L."/>
            <person name="Peng D.H."/>
            <person name="Luo Y.B."/>
            <person name="Zou S.Q."/>
            <person name="Chen S.P."/>
            <person name="Lan S."/>
            <person name="Tsai W.C."/>
            <person name="Van de Peer Y."/>
            <person name="Liu Z.J."/>
        </authorList>
    </citation>
    <scope>NUCLEOTIDE SEQUENCE [LARGE SCALE GENOMIC DNA]</scope>
    <source>
        <strain evidence="10">Lor288</strain>
    </source>
</reference>
<evidence type="ECO:0000313" key="11">
    <source>
        <dbReference type="Proteomes" id="UP001412067"/>
    </source>
</evidence>
<keyword evidence="11" id="KW-1185">Reference proteome</keyword>
<comment type="caution">
    <text evidence="10">The sequence shown here is derived from an EMBL/GenBank/DDBJ whole genome shotgun (WGS) entry which is preliminary data.</text>
</comment>
<feature type="compositionally biased region" description="Polar residues" evidence="8">
    <location>
        <begin position="40"/>
        <end position="55"/>
    </location>
</feature>
<accession>A0ABR2MUY5</accession>
<sequence>MSKSSLVTHSAPSIGSPNSEKLGIESKAQRSILKRKRSVSRSIIESPNRSLSSSPFRRTIDRDDLIGNGIKDNVKCSLILSMRKLVPQVPPTVKWNPRDPAQMKAVKQVLHVATVPPTVVCREAEQKRVVEFCKACVEQEKAGSIYICGCPGTGKTLSINKMREQLSFWSEEVGLQPVEALAINCTSLVNASEVFSKILEKLKFSKKKNDCLTPLQHLQSLFSQSSSISRTMLLIVIDEMDYLITKDRATLHDLFMLTTFPFSRFILIGIANAIDLTDRFLPGLKSRNCNPFVVTYCAYSRYQIVEILRQRLETLGYKVFQPLALEYCARKVAAASGDMRKVLDVCRTAVEVLETELRDCATKEQADSVTFDHMDAALSKAFKSPKLDILQSLPQHQQIILCSLAKLFNSSKKNATTIGELNKSYLEACKSSSVPTVGSLEFTDMCRVLSDQGLLKLGHSKEDRLKRVTSQIDISEISFALKGIRFFKKFLDD</sequence>
<proteinExistence type="inferred from homology"/>
<dbReference type="InterPro" id="IPR016314">
    <property type="entry name" value="Cdc6/18"/>
</dbReference>
<dbReference type="SMART" id="SM01074">
    <property type="entry name" value="Cdc6_C"/>
    <property type="match status" value="1"/>
</dbReference>
<feature type="domain" description="Cdc6 C-terminal" evidence="9">
    <location>
        <begin position="401"/>
        <end position="481"/>
    </location>
</feature>
<keyword evidence="5" id="KW-0539">Nucleus</keyword>
<dbReference type="Pfam" id="PF22606">
    <property type="entry name" value="Cdc6-ORC-like_ATPase_lid"/>
    <property type="match status" value="1"/>
</dbReference>
<keyword evidence="4" id="KW-0235">DNA replication</keyword>
<dbReference type="PIRSF" id="PIRSF001767">
    <property type="entry name" value="Cdc6"/>
    <property type="match status" value="1"/>
</dbReference>
<evidence type="ECO:0000313" key="10">
    <source>
        <dbReference type="EMBL" id="KAK8967265.1"/>
    </source>
</evidence>
<evidence type="ECO:0000256" key="1">
    <source>
        <dbReference type="ARBA" id="ARBA00004123"/>
    </source>
</evidence>
<feature type="region of interest" description="Disordered" evidence="8">
    <location>
        <begin position="36"/>
        <end position="55"/>
    </location>
</feature>
<dbReference type="InterPro" id="IPR015163">
    <property type="entry name" value="Cdc6_C"/>
</dbReference>
<dbReference type="CDD" id="cd08768">
    <property type="entry name" value="Cdc6_C"/>
    <property type="match status" value="1"/>
</dbReference>
<evidence type="ECO:0000256" key="8">
    <source>
        <dbReference type="SAM" id="MobiDB-lite"/>
    </source>
</evidence>
<gene>
    <name evidence="10" type="ORF">KSP40_PGU003634</name>
</gene>
<dbReference type="SUPFAM" id="SSF52540">
    <property type="entry name" value="P-loop containing nucleoside triphosphate hydrolases"/>
    <property type="match status" value="1"/>
</dbReference>
<dbReference type="PANTHER" id="PTHR10763">
    <property type="entry name" value="CELL DIVISION CONTROL PROTEIN 6-RELATED"/>
    <property type="match status" value="1"/>
</dbReference>
<dbReference type="SUPFAM" id="SSF46785">
    <property type="entry name" value="Winged helix' DNA-binding domain"/>
    <property type="match status" value="1"/>
</dbReference>
<dbReference type="InterPro" id="IPR049945">
    <property type="entry name" value="AAA_22"/>
</dbReference>
<dbReference type="EMBL" id="JBBWWR010000005">
    <property type="protein sequence ID" value="KAK8967265.1"/>
    <property type="molecule type" value="Genomic_DNA"/>
</dbReference>
<evidence type="ECO:0000256" key="2">
    <source>
        <dbReference type="ARBA" id="ARBA00006184"/>
    </source>
</evidence>
<dbReference type="Pfam" id="PF13401">
    <property type="entry name" value="AAA_22"/>
    <property type="match status" value="1"/>
</dbReference>
<evidence type="ECO:0000259" key="9">
    <source>
        <dbReference type="SMART" id="SM01074"/>
    </source>
</evidence>
<evidence type="ECO:0000256" key="4">
    <source>
        <dbReference type="ARBA" id="ARBA00022705"/>
    </source>
</evidence>
<feature type="region of interest" description="Disordered" evidence="8">
    <location>
        <begin position="1"/>
        <end position="30"/>
    </location>
</feature>
<dbReference type="InterPro" id="IPR027417">
    <property type="entry name" value="P-loop_NTPase"/>
</dbReference>
<dbReference type="InterPro" id="IPR036390">
    <property type="entry name" value="WH_DNA-bd_sf"/>
</dbReference>
<dbReference type="Gene3D" id="1.10.10.10">
    <property type="entry name" value="Winged helix-like DNA-binding domain superfamily/Winged helix DNA-binding domain"/>
    <property type="match status" value="1"/>
</dbReference>
<dbReference type="InterPro" id="IPR036388">
    <property type="entry name" value="WH-like_DNA-bd_sf"/>
</dbReference>
<organism evidence="10 11">
    <name type="scientific">Platanthera guangdongensis</name>
    <dbReference type="NCBI Taxonomy" id="2320717"/>
    <lineage>
        <taxon>Eukaryota</taxon>
        <taxon>Viridiplantae</taxon>
        <taxon>Streptophyta</taxon>
        <taxon>Embryophyta</taxon>
        <taxon>Tracheophyta</taxon>
        <taxon>Spermatophyta</taxon>
        <taxon>Magnoliopsida</taxon>
        <taxon>Liliopsida</taxon>
        <taxon>Asparagales</taxon>
        <taxon>Orchidaceae</taxon>
        <taxon>Orchidoideae</taxon>
        <taxon>Orchideae</taxon>
        <taxon>Orchidinae</taxon>
        <taxon>Platanthera</taxon>
    </lineage>
</organism>
<name>A0ABR2MUY5_9ASPA</name>
<dbReference type="CDD" id="cd00009">
    <property type="entry name" value="AAA"/>
    <property type="match status" value="1"/>
</dbReference>
<evidence type="ECO:0000256" key="7">
    <source>
        <dbReference type="PIRNR" id="PIRNR001767"/>
    </source>
</evidence>
<evidence type="ECO:0000256" key="5">
    <source>
        <dbReference type="ARBA" id="ARBA00023242"/>
    </source>
</evidence>
<dbReference type="Gene3D" id="3.40.50.300">
    <property type="entry name" value="P-loop containing nucleotide triphosphate hydrolases"/>
    <property type="match status" value="1"/>
</dbReference>